<dbReference type="Proteomes" id="UP000679247">
    <property type="component" value="Chromosome"/>
</dbReference>
<evidence type="ECO:0000313" key="1">
    <source>
        <dbReference type="EMBL" id="QVY60820.1"/>
    </source>
</evidence>
<reference evidence="1 2" key="1">
    <citation type="submission" date="2021-03" db="EMBL/GenBank/DDBJ databases">
        <title>The first data on the complete genome of the tetrodotoxin-producing bacterium.</title>
        <authorList>
            <person name="Melnikova D.I."/>
            <person name="Nijland R."/>
            <person name="Magarlamov T.Y."/>
        </authorList>
    </citation>
    <scope>NUCLEOTIDE SEQUENCE [LARGE SCALE GENOMIC DNA]</scope>
    <source>
        <strain evidence="1 2">1839</strain>
    </source>
</reference>
<proteinExistence type="predicted"/>
<evidence type="ECO:0000313" key="2">
    <source>
        <dbReference type="Proteomes" id="UP000679247"/>
    </source>
</evidence>
<protein>
    <submittedName>
        <fullName evidence="1">Uncharacterized protein</fullName>
    </submittedName>
</protein>
<gene>
    <name evidence="1" type="ORF">J1899_17830</name>
</gene>
<organism evidence="1 2">
    <name type="scientific">Cytobacillus gottheilii</name>
    <dbReference type="NCBI Taxonomy" id="859144"/>
    <lineage>
        <taxon>Bacteria</taxon>
        <taxon>Bacillati</taxon>
        <taxon>Bacillota</taxon>
        <taxon>Bacilli</taxon>
        <taxon>Bacillales</taxon>
        <taxon>Bacillaceae</taxon>
        <taxon>Cytobacillus</taxon>
    </lineage>
</organism>
<accession>A0ABX8F9N5</accession>
<dbReference type="RefSeq" id="WP_214475551.1">
    <property type="nucleotide sequence ID" value="NZ_CP071709.1"/>
</dbReference>
<keyword evidence="2" id="KW-1185">Reference proteome</keyword>
<dbReference type="EMBL" id="CP071709">
    <property type="protein sequence ID" value="QVY60820.1"/>
    <property type="molecule type" value="Genomic_DNA"/>
</dbReference>
<sequence>MEMQYCFYINEMIIEEHSLPIYNHLFKNEVIETVIITTSSTAYTTMMTAAKKMNADPVLPFKR</sequence>
<name>A0ABX8F9N5_9BACI</name>